<evidence type="ECO:0000313" key="3">
    <source>
        <dbReference type="WBParaSite" id="NBR_0000550801-mRNA-1"/>
    </source>
</evidence>
<keyword evidence="2" id="KW-1185">Reference proteome</keyword>
<dbReference type="WBParaSite" id="NBR_0000550801-mRNA-1">
    <property type="protein sequence ID" value="NBR_0000550801-mRNA-1"/>
    <property type="gene ID" value="NBR_0000550801"/>
</dbReference>
<dbReference type="AlphaFoldDB" id="A0A0N4XSK6"/>
<accession>A0A0N4XSK6</accession>
<evidence type="ECO:0000313" key="2">
    <source>
        <dbReference type="Proteomes" id="UP000271162"/>
    </source>
</evidence>
<dbReference type="STRING" id="27835.A0A0N4XSK6"/>
<dbReference type="Proteomes" id="UP000271162">
    <property type="component" value="Unassembled WGS sequence"/>
</dbReference>
<evidence type="ECO:0000313" key="1">
    <source>
        <dbReference type="EMBL" id="VDL69098.1"/>
    </source>
</evidence>
<reference evidence="1 2" key="2">
    <citation type="submission" date="2018-11" db="EMBL/GenBank/DDBJ databases">
        <authorList>
            <consortium name="Pathogen Informatics"/>
        </authorList>
    </citation>
    <scope>NUCLEOTIDE SEQUENCE [LARGE SCALE GENOMIC DNA]</scope>
</reference>
<proteinExistence type="predicted"/>
<organism evidence="3">
    <name type="scientific">Nippostrongylus brasiliensis</name>
    <name type="common">Rat hookworm</name>
    <dbReference type="NCBI Taxonomy" id="27835"/>
    <lineage>
        <taxon>Eukaryota</taxon>
        <taxon>Metazoa</taxon>
        <taxon>Ecdysozoa</taxon>
        <taxon>Nematoda</taxon>
        <taxon>Chromadorea</taxon>
        <taxon>Rhabditida</taxon>
        <taxon>Rhabditina</taxon>
        <taxon>Rhabditomorpha</taxon>
        <taxon>Strongyloidea</taxon>
        <taxon>Heligmosomidae</taxon>
        <taxon>Nippostrongylus</taxon>
    </lineage>
</organism>
<gene>
    <name evidence="1" type="ORF">NBR_LOCUS5509</name>
</gene>
<sequence>MGNKADELRKKGKHVILAWEESIGYMPGHTMDKVNEKTILIRIENE</sequence>
<dbReference type="EMBL" id="UYSL01013567">
    <property type="protein sequence ID" value="VDL69098.1"/>
    <property type="molecule type" value="Genomic_DNA"/>
</dbReference>
<reference evidence="3" key="1">
    <citation type="submission" date="2017-02" db="UniProtKB">
        <authorList>
            <consortium name="WormBaseParasite"/>
        </authorList>
    </citation>
    <scope>IDENTIFICATION</scope>
</reference>
<protein>
    <submittedName>
        <fullName evidence="3">DNA-binding protein</fullName>
    </submittedName>
</protein>
<name>A0A0N4XSK6_NIPBR</name>